<feature type="region of interest" description="Disordered" evidence="4">
    <location>
        <begin position="276"/>
        <end position="300"/>
    </location>
</feature>
<evidence type="ECO:0000256" key="2">
    <source>
        <dbReference type="ARBA" id="ARBA00022676"/>
    </source>
</evidence>
<feature type="domain" description="Glycosyltransferase 2-like" evidence="5">
    <location>
        <begin position="4"/>
        <end position="111"/>
    </location>
</feature>
<keyword evidence="2" id="KW-0328">Glycosyltransferase</keyword>
<dbReference type="GO" id="GO:0016757">
    <property type="term" value="F:glycosyltransferase activity"/>
    <property type="evidence" value="ECO:0007669"/>
    <property type="project" value="UniProtKB-KW"/>
</dbReference>
<dbReference type="CDD" id="cd00761">
    <property type="entry name" value="Glyco_tranf_GTA_type"/>
    <property type="match status" value="1"/>
</dbReference>
<dbReference type="InterPro" id="IPR029044">
    <property type="entry name" value="Nucleotide-diphossugar_trans"/>
</dbReference>
<sequence length="300" mass="32560">MDLSVVVPTLNGRERLAGCLDALAEHASDAEVVVVNGPSSDGTTGMVRERDDVDLLVEIADRRLNVARNAGLDRASGGVVAFVNHELAVEPDWQSALEAGIETADVVTGPTHQELKAGMTTESVESTSIKSRTVTYFNGDNTAFTRTALDAIDGFDEYLRTGGARDVAHRLAGRDYEVTWRGDMSVRGEYGTDGGVTDTDWRWKYRSLAYRLAKNYGLRPTVVRRLVGHAVRDAGGGLRAVAGGSIEPSQWFGNGRDVLAGLAVGLKDGVQARWRDRTPARNPNGRADRTDRAVSVYDWR</sequence>
<dbReference type="Gene3D" id="3.90.550.10">
    <property type="entry name" value="Spore Coat Polysaccharide Biosynthesis Protein SpsA, Chain A"/>
    <property type="match status" value="1"/>
</dbReference>
<dbReference type="PANTHER" id="PTHR43179">
    <property type="entry name" value="RHAMNOSYLTRANSFERASE WBBL"/>
    <property type="match status" value="1"/>
</dbReference>
<keyword evidence="3 6" id="KW-0808">Transferase</keyword>
<accession>A0A1G7J1F2</accession>
<dbReference type="PANTHER" id="PTHR43179:SF12">
    <property type="entry name" value="GALACTOFURANOSYLTRANSFERASE GLFT2"/>
    <property type="match status" value="1"/>
</dbReference>
<dbReference type="STRING" id="660518.SAMN05216218_104156"/>
<reference evidence="7" key="1">
    <citation type="submission" date="2016-10" db="EMBL/GenBank/DDBJ databases">
        <authorList>
            <person name="Varghese N."/>
            <person name="Submissions S."/>
        </authorList>
    </citation>
    <scope>NUCLEOTIDE SEQUENCE [LARGE SCALE GENOMIC DNA]</scope>
    <source>
        <strain evidence="7">IBRC-M 10760</strain>
    </source>
</reference>
<evidence type="ECO:0000313" key="7">
    <source>
        <dbReference type="Proteomes" id="UP000199076"/>
    </source>
</evidence>
<dbReference type="SUPFAM" id="SSF53448">
    <property type="entry name" value="Nucleotide-diphospho-sugar transferases"/>
    <property type="match status" value="1"/>
</dbReference>
<dbReference type="EMBL" id="FNBK01000004">
    <property type="protein sequence ID" value="SDF18349.1"/>
    <property type="molecule type" value="Genomic_DNA"/>
</dbReference>
<dbReference type="RefSeq" id="WP_092689731.1">
    <property type="nucleotide sequence ID" value="NZ_FNBK01000004.1"/>
</dbReference>
<evidence type="ECO:0000256" key="4">
    <source>
        <dbReference type="SAM" id="MobiDB-lite"/>
    </source>
</evidence>
<evidence type="ECO:0000256" key="1">
    <source>
        <dbReference type="ARBA" id="ARBA00006739"/>
    </source>
</evidence>
<evidence type="ECO:0000259" key="5">
    <source>
        <dbReference type="Pfam" id="PF00535"/>
    </source>
</evidence>
<gene>
    <name evidence="6" type="ORF">SAMN05216218_104156</name>
</gene>
<comment type="similarity">
    <text evidence="1">Belongs to the glycosyltransferase 2 family.</text>
</comment>
<name>A0A1G7J1F2_9EURY</name>
<protein>
    <submittedName>
        <fullName evidence="6">Glycosyltransferase involved in cell wall bisynthesis</fullName>
    </submittedName>
</protein>
<dbReference type="AlphaFoldDB" id="A0A1G7J1F2"/>
<dbReference type="InterPro" id="IPR001173">
    <property type="entry name" value="Glyco_trans_2-like"/>
</dbReference>
<dbReference type="Pfam" id="PF00535">
    <property type="entry name" value="Glycos_transf_2"/>
    <property type="match status" value="1"/>
</dbReference>
<dbReference type="OrthoDB" id="196370at2157"/>
<evidence type="ECO:0000313" key="6">
    <source>
        <dbReference type="EMBL" id="SDF18349.1"/>
    </source>
</evidence>
<proteinExistence type="inferred from homology"/>
<dbReference type="Proteomes" id="UP000199076">
    <property type="component" value="Unassembled WGS sequence"/>
</dbReference>
<evidence type="ECO:0000256" key="3">
    <source>
        <dbReference type="ARBA" id="ARBA00022679"/>
    </source>
</evidence>
<organism evidence="6 7">
    <name type="scientific">Halorientalis regularis</name>
    <dbReference type="NCBI Taxonomy" id="660518"/>
    <lineage>
        <taxon>Archaea</taxon>
        <taxon>Methanobacteriati</taxon>
        <taxon>Methanobacteriota</taxon>
        <taxon>Stenosarchaea group</taxon>
        <taxon>Halobacteria</taxon>
        <taxon>Halobacteriales</taxon>
        <taxon>Haloarculaceae</taxon>
        <taxon>Halorientalis</taxon>
    </lineage>
</organism>
<keyword evidence="7" id="KW-1185">Reference proteome</keyword>